<evidence type="ECO:0000256" key="1">
    <source>
        <dbReference type="SAM" id="Coils"/>
    </source>
</evidence>
<dbReference type="KEGG" id="lki:LKI_07470"/>
<evidence type="ECO:0000313" key="3">
    <source>
        <dbReference type="Proteomes" id="UP000002362"/>
    </source>
</evidence>
<dbReference type="OrthoDB" id="2199110at2"/>
<reference evidence="2 3" key="1">
    <citation type="journal article" date="2010" name="J. Bacteriol.">
        <title>Complete genome sequence analysis of Leuconostoc kimchii IMSNU 11154.</title>
        <authorList>
            <person name="Oh H.M."/>
            <person name="Cho Y.J."/>
            <person name="Kim B.K."/>
            <person name="Roe J.H."/>
            <person name="Kang S.O."/>
            <person name="Nahm B.H."/>
            <person name="Jeong G."/>
            <person name="Han H.U."/>
            <person name="Chun J."/>
        </authorList>
    </citation>
    <scope>NUCLEOTIDE SEQUENCE [LARGE SCALE GENOMIC DNA]</scope>
    <source>
        <strain evidence="3">IMSNU 11154 / KCTC 2386 / IH25</strain>
    </source>
</reference>
<protein>
    <submittedName>
        <fullName evidence="2">Uncharacterized protein</fullName>
    </submittedName>
</protein>
<dbReference type="AlphaFoldDB" id="D5T495"/>
<dbReference type="RefSeq" id="WP_013103623.1">
    <property type="nucleotide sequence ID" value="NC_014136.1"/>
</dbReference>
<proteinExistence type="predicted"/>
<evidence type="ECO:0000313" key="2">
    <source>
        <dbReference type="EMBL" id="ADG41033.1"/>
    </source>
</evidence>
<dbReference type="HOGENOM" id="CLU_784681_0_0_9"/>
<sequence>MNEFEITIPNNKSLIVDVTDKTLYNYDFGSYSLAPLQKAAGITIGEKIKKELIANVSKAELLQKSGSKNNVEYVAKFTNEAREKLKTGEWSLGVKKDTNDLFGIIKETKTGKNKSIITLDAKTVDKLGNLTELSAIQGQLTEITEQIEGLNRLIERIEQGQYNDRFAGFFSARQLVIEALASNNNDLKKDLLISAVKTNNDTIAKLMFTIRQDADAFIDMKTKAKDAKRIDDFLQNSIGYLNASIQLNLVAYTAMGEKMPLMATLVNYQSFIEQTLLKQIGDSEKSVSWKIDNMHQGTEGKFNKIAQNVSGKITSLVHNMEKLKIGELTNDSIG</sequence>
<dbReference type="PATRIC" id="fig|762051.18.peg.1503"/>
<feature type="coiled-coil region" evidence="1">
    <location>
        <begin position="133"/>
        <end position="160"/>
    </location>
</feature>
<dbReference type="eggNOG" id="ENOG502Z7SU">
    <property type="taxonomic scope" value="Bacteria"/>
</dbReference>
<organism evidence="2 3">
    <name type="scientific">Leuconostoc kimchii (strain IMSNU 11154 / KCTC 2386 / IH25)</name>
    <dbReference type="NCBI Taxonomy" id="762051"/>
    <lineage>
        <taxon>Bacteria</taxon>
        <taxon>Bacillati</taxon>
        <taxon>Bacillota</taxon>
        <taxon>Bacilli</taxon>
        <taxon>Lactobacillales</taxon>
        <taxon>Lactobacillaceae</taxon>
        <taxon>Leuconostoc</taxon>
    </lineage>
</organism>
<keyword evidence="1" id="KW-0175">Coiled coil</keyword>
<accession>D5T495</accession>
<gene>
    <name evidence="2" type="ordered locus">LKI_07470</name>
</gene>
<dbReference type="Proteomes" id="UP000002362">
    <property type="component" value="Chromosome"/>
</dbReference>
<name>D5T495_LEUKI</name>
<dbReference type="EMBL" id="CP001758">
    <property type="protein sequence ID" value="ADG41033.1"/>
    <property type="molecule type" value="Genomic_DNA"/>
</dbReference>